<protein>
    <submittedName>
        <fullName evidence="3">Molybdopterin-guanine dinucleotide biosynthesis protein A</fullName>
    </submittedName>
</protein>
<dbReference type="AlphaFoldDB" id="A0AA94HL68"/>
<dbReference type="Proteomes" id="UP000198506">
    <property type="component" value="Unassembled WGS sequence"/>
</dbReference>
<dbReference type="SUPFAM" id="SSF53448">
    <property type="entry name" value="Nucleotide-diphospho-sugar transferases"/>
    <property type="match status" value="1"/>
</dbReference>
<dbReference type="GO" id="GO:0016779">
    <property type="term" value="F:nucleotidyltransferase activity"/>
    <property type="evidence" value="ECO:0007669"/>
    <property type="project" value="TreeGrafter"/>
</dbReference>
<sequence length="221" mass="21971">MSAPATDAAAPAGGCAAVLLAGGRGSRMGGVHKPLLEVGGRSLLQLAIDAAEALGCSPVTVAGPVADAVGAHVRWVREQPPLGGPAAGIVAALAEPASAPEPAWTLVLACDQPAAPAAALRLRDGIEALPAGLDGRCLAVGGRAQWLCGLYRTSALRSAAAALPESGAGASMRMLLARLALELADAPAALAADVDTWDDLEQARARADAARATEDSQEEAP</sequence>
<dbReference type="InterPro" id="IPR025877">
    <property type="entry name" value="MobA-like_NTP_Trfase"/>
</dbReference>
<dbReference type="PANTHER" id="PTHR19136">
    <property type="entry name" value="MOLYBDENUM COFACTOR GUANYLYLTRANSFERASE"/>
    <property type="match status" value="1"/>
</dbReference>
<dbReference type="PANTHER" id="PTHR19136:SF81">
    <property type="entry name" value="MOLYBDENUM COFACTOR GUANYLYLTRANSFERASE"/>
    <property type="match status" value="1"/>
</dbReference>
<dbReference type="EMBL" id="FOZN01000001">
    <property type="protein sequence ID" value="SFS03721.1"/>
    <property type="molecule type" value="Genomic_DNA"/>
</dbReference>
<dbReference type="Gene3D" id="3.90.550.10">
    <property type="entry name" value="Spore Coat Polysaccharide Biosynthesis Protein SpsA, Chain A"/>
    <property type="match status" value="1"/>
</dbReference>
<evidence type="ECO:0000313" key="3">
    <source>
        <dbReference type="EMBL" id="SFS03721.1"/>
    </source>
</evidence>
<feature type="domain" description="MobA-like NTP transferase" evidence="2">
    <location>
        <begin position="17"/>
        <end position="177"/>
    </location>
</feature>
<dbReference type="Pfam" id="PF12804">
    <property type="entry name" value="NTP_transf_3"/>
    <property type="match status" value="1"/>
</dbReference>
<evidence type="ECO:0000259" key="2">
    <source>
        <dbReference type="Pfam" id="PF12804"/>
    </source>
</evidence>
<proteinExistence type="predicted"/>
<evidence type="ECO:0000256" key="1">
    <source>
        <dbReference type="ARBA" id="ARBA00022679"/>
    </source>
</evidence>
<gene>
    <name evidence="3" type="ORF">SAMN04487783_0776</name>
</gene>
<keyword evidence="1" id="KW-0808">Transferase</keyword>
<comment type="caution">
    <text evidence="3">The sequence shown here is derived from an EMBL/GenBank/DDBJ whole genome shotgun (WGS) entry which is preliminary data.</text>
</comment>
<keyword evidence="4" id="KW-1185">Reference proteome</keyword>
<reference evidence="3 4" key="1">
    <citation type="submission" date="2016-10" db="EMBL/GenBank/DDBJ databases">
        <authorList>
            <person name="Varghese N."/>
            <person name="Submissions S."/>
        </authorList>
    </citation>
    <scope>NUCLEOTIDE SEQUENCE [LARGE SCALE GENOMIC DNA]</scope>
    <source>
        <strain evidence="3 4">IAM 15147</strain>
    </source>
</reference>
<organism evidence="3 4">
    <name type="scientific">Agrococcus baldri</name>
    <dbReference type="NCBI Taxonomy" id="153730"/>
    <lineage>
        <taxon>Bacteria</taxon>
        <taxon>Bacillati</taxon>
        <taxon>Actinomycetota</taxon>
        <taxon>Actinomycetes</taxon>
        <taxon>Micrococcales</taxon>
        <taxon>Microbacteriaceae</taxon>
        <taxon>Agrococcus</taxon>
    </lineage>
</organism>
<evidence type="ECO:0000313" key="4">
    <source>
        <dbReference type="Proteomes" id="UP000198506"/>
    </source>
</evidence>
<accession>A0AA94HL68</accession>
<name>A0AA94HL68_9MICO</name>
<dbReference type="InterPro" id="IPR029044">
    <property type="entry name" value="Nucleotide-diphossugar_trans"/>
</dbReference>
<dbReference type="RefSeq" id="WP_092915988.1">
    <property type="nucleotide sequence ID" value="NZ_FOZN01000001.1"/>
</dbReference>